<comment type="subcellular location">
    <subcellularLocation>
        <location evidence="1">Membrane</location>
        <topology evidence="1">Multi-pass membrane protein</topology>
    </subcellularLocation>
</comment>
<feature type="domain" description="STAS" evidence="6">
    <location>
        <begin position="506"/>
        <end position="598"/>
    </location>
</feature>
<evidence type="ECO:0000256" key="4">
    <source>
        <dbReference type="ARBA" id="ARBA00023136"/>
    </source>
</evidence>
<feature type="transmembrane region" description="Helical" evidence="5">
    <location>
        <begin position="106"/>
        <end position="132"/>
    </location>
</feature>
<feature type="transmembrane region" description="Helical" evidence="5">
    <location>
        <begin position="396"/>
        <end position="415"/>
    </location>
</feature>
<dbReference type="InterPro" id="IPR036513">
    <property type="entry name" value="STAS_dom_sf"/>
</dbReference>
<evidence type="ECO:0000256" key="2">
    <source>
        <dbReference type="ARBA" id="ARBA00022692"/>
    </source>
</evidence>
<keyword evidence="4 5" id="KW-0472">Membrane</keyword>
<evidence type="ECO:0000313" key="7">
    <source>
        <dbReference type="EMBL" id="CAD8881096.1"/>
    </source>
</evidence>
<evidence type="ECO:0000256" key="5">
    <source>
        <dbReference type="SAM" id="Phobius"/>
    </source>
</evidence>
<sequence length="623" mass="68725">MQHIDNETGEGQPEAQEDYDPDMYAEEAMLNGEILEMPGPGELTCYCSPTTVYGCKDFFTRTGLWFLINKEQLLNGITASILQCHEAVTFAIIAGIDPTICLQSTWIIGLLASIIGGRPGTISGFSFASAVIVSKLAKDHSMEYVFYAVMLAGILQALFGVFKCGKIMRVIPYPVIVGFTNAIAIVLAVSQVSFFQHQDLSSNEVGKVTGSDFHVELGLSLSPLFRLNQWLSAEELIVMGAEVGLGFIICLFLPKLTRAVPSSLVAIVVVTIAEYAIVQPLGYQTKMLLDFAEIKQIYPMPVLIDPKYVMPSISLETLRIVYVPAISIAAISLFESLMTISIVDELTDSRGNRNREAFGQGLGQFASGILGGVSGSAVVGQTLLNMKNQGYTRLSSFIAPFFVMIWMFGAAPAINHLPVSGFVACMLNVICHTYDWSSMVIMIAGLMPQAMRNKLNIRRKVARADCFTILAVIAVILLIDLATAVAIGTCISLLMYTWDSGMHIRAEREITEEEDLVTYTVTGPLFFGSVLPFEEMFPIMAVQEDPTNVMIVLEETEVFDWSGMVALKALHDRLLRSGKNVKFSYITQSSKRLMEKSSRMWEDVHFMNAEEVDIDEEMIEEHV</sequence>
<dbReference type="SUPFAM" id="SSF52091">
    <property type="entry name" value="SpoIIaa-like"/>
    <property type="match status" value="1"/>
</dbReference>
<proteinExistence type="predicted"/>
<dbReference type="PROSITE" id="PS50801">
    <property type="entry name" value="STAS"/>
    <property type="match status" value="1"/>
</dbReference>
<dbReference type="InterPro" id="IPR052706">
    <property type="entry name" value="Membrane-Transporter-like"/>
</dbReference>
<feature type="transmembrane region" description="Helical" evidence="5">
    <location>
        <begin position="260"/>
        <end position="278"/>
    </location>
</feature>
<feature type="transmembrane region" description="Helical" evidence="5">
    <location>
        <begin position="320"/>
        <end position="342"/>
    </location>
</feature>
<dbReference type="InterPro" id="IPR011547">
    <property type="entry name" value="SLC26A/SulP_dom"/>
</dbReference>
<dbReference type="Pfam" id="PF00916">
    <property type="entry name" value="Sulfate_transp"/>
    <property type="match status" value="1"/>
</dbReference>
<dbReference type="PANTHER" id="PTHR43310">
    <property type="entry name" value="SULFATE TRANSPORTER YBAR-RELATED"/>
    <property type="match status" value="1"/>
</dbReference>
<dbReference type="AlphaFoldDB" id="A0A7S1BCM8"/>
<protein>
    <recommendedName>
        <fullName evidence="6">STAS domain-containing protein</fullName>
    </recommendedName>
</protein>
<dbReference type="Pfam" id="PF01740">
    <property type="entry name" value="STAS"/>
    <property type="match status" value="1"/>
</dbReference>
<keyword evidence="2 5" id="KW-0812">Transmembrane</keyword>
<gene>
    <name evidence="7" type="ORF">CHYS00102_LOCUS8283</name>
</gene>
<dbReference type="InterPro" id="IPR002645">
    <property type="entry name" value="STAS_dom"/>
</dbReference>
<feature type="transmembrane region" description="Helical" evidence="5">
    <location>
        <begin position="144"/>
        <end position="162"/>
    </location>
</feature>
<accession>A0A7S1BCM8</accession>
<feature type="transmembrane region" description="Helical" evidence="5">
    <location>
        <begin position="421"/>
        <end position="446"/>
    </location>
</feature>
<keyword evidence="3 5" id="KW-1133">Transmembrane helix</keyword>
<reference evidence="7" key="1">
    <citation type="submission" date="2021-01" db="EMBL/GenBank/DDBJ databases">
        <authorList>
            <person name="Corre E."/>
            <person name="Pelletier E."/>
            <person name="Niang G."/>
            <person name="Scheremetjew M."/>
            <person name="Finn R."/>
            <person name="Kale V."/>
            <person name="Holt S."/>
            <person name="Cochrane G."/>
            <person name="Meng A."/>
            <person name="Brown T."/>
            <person name="Cohen L."/>
        </authorList>
    </citation>
    <scope>NUCLEOTIDE SEQUENCE</scope>
    <source>
        <strain evidence="7">308</strain>
    </source>
</reference>
<dbReference type="PANTHER" id="PTHR43310:SF1">
    <property type="entry name" value="SULFATE TRANSPORTER YBAR-RELATED"/>
    <property type="match status" value="1"/>
</dbReference>
<dbReference type="GO" id="GO:0016020">
    <property type="term" value="C:membrane"/>
    <property type="evidence" value="ECO:0007669"/>
    <property type="project" value="UniProtKB-SubCell"/>
</dbReference>
<feature type="transmembrane region" description="Helical" evidence="5">
    <location>
        <begin position="467"/>
        <end position="496"/>
    </location>
</feature>
<dbReference type="Gene3D" id="3.30.750.24">
    <property type="entry name" value="STAS domain"/>
    <property type="match status" value="1"/>
</dbReference>
<name>A0A7S1BCM8_9STRA</name>
<evidence type="ECO:0000256" key="1">
    <source>
        <dbReference type="ARBA" id="ARBA00004141"/>
    </source>
</evidence>
<feature type="transmembrane region" description="Helical" evidence="5">
    <location>
        <begin position="174"/>
        <end position="195"/>
    </location>
</feature>
<dbReference type="EMBL" id="HBFR01011479">
    <property type="protein sequence ID" value="CAD8881096.1"/>
    <property type="molecule type" value="Transcribed_RNA"/>
</dbReference>
<organism evidence="7">
    <name type="scientific">Corethron hystrix</name>
    <dbReference type="NCBI Taxonomy" id="216773"/>
    <lineage>
        <taxon>Eukaryota</taxon>
        <taxon>Sar</taxon>
        <taxon>Stramenopiles</taxon>
        <taxon>Ochrophyta</taxon>
        <taxon>Bacillariophyta</taxon>
        <taxon>Coscinodiscophyceae</taxon>
        <taxon>Corethrophycidae</taxon>
        <taxon>Corethrales</taxon>
        <taxon>Corethraceae</taxon>
        <taxon>Corethron</taxon>
    </lineage>
</organism>
<evidence type="ECO:0000259" key="6">
    <source>
        <dbReference type="PROSITE" id="PS50801"/>
    </source>
</evidence>
<evidence type="ECO:0000256" key="3">
    <source>
        <dbReference type="ARBA" id="ARBA00022989"/>
    </source>
</evidence>
<feature type="transmembrane region" description="Helical" evidence="5">
    <location>
        <begin position="362"/>
        <end position="384"/>
    </location>
</feature>